<organism evidence="7 8">
    <name type="scientific">Litorivicinus lipolyticus</name>
    <dbReference type="NCBI Taxonomy" id="418701"/>
    <lineage>
        <taxon>Bacteria</taxon>
        <taxon>Pseudomonadati</taxon>
        <taxon>Pseudomonadota</taxon>
        <taxon>Gammaproteobacteria</taxon>
        <taxon>Oceanospirillales</taxon>
        <taxon>Litorivicinaceae</taxon>
        <taxon>Litorivicinus</taxon>
    </lineage>
</organism>
<dbReference type="Gene3D" id="1.10.600.10">
    <property type="entry name" value="Farnesyl Diphosphate Synthase"/>
    <property type="match status" value="1"/>
</dbReference>
<evidence type="ECO:0000256" key="2">
    <source>
        <dbReference type="ARBA" id="ARBA00006706"/>
    </source>
</evidence>
<dbReference type="PROSITE" id="PS00723">
    <property type="entry name" value="POLYPRENYL_SYNTHASE_1"/>
    <property type="match status" value="1"/>
</dbReference>
<dbReference type="Pfam" id="PF00348">
    <property type="entry name" value="polyprenyl_synt"/>
    <property type="match status" value="1"/>
</dbReference>
<dbReference type="InterPro" id="IPR033749">
    <property type="entry name" value="Polyprenyl_synt_CS"/>
</dbReference>
<dbReference type="KEGG" id="llp:GH975_10165"/>
<dbReference type="SFLD" id="SFLDS00005">
    <property type="entry name" value="Isoprenoid_Synthase_Type_I"/>
    <property type="match status" value="1"/>
</dbReference>
<comment type="cofactor">
    <cofactor evidence="1">
        <name>Mg(2+)</name>
        <dbReference type="ChEBI" id="CHEBI:18420"/>
    </cofactor>
</comment>
<keyword evidence="5" id="KW-0460">Magnesium</keyword>
<dbReference type="InterPro" id="IPR000092">
    <property type="entry name" value="Polyprenyl_synt"/>
</dbReference>
<proteinExistence type="inferred from homology"/>
<dbReference type="AlphaFoldDB" id="A0A5Q2QEW5"/>
<sequence>MRQKPVGLPRLTHPVTPLINSVRDAFDQLDRLILDRIASRVGLAEEISAYLVKAGGKRVRPLVTLLAVRALGGEDSRDVLLAASIEFLHTATLLHDDVVDESDQRRGRDTANEVWGNAPSVLAGDFVYTRAFQLMVEVGEMEILRELADTTNRIAEGELQQLINKGDVDIDEASYFEVIYAKTARLFEASGRVAGQLVQATPAQTQALAEYGRLLGLAFQIADDALDYQTDADSGKSLGDDLAEGKVTLPILIAKAQLPGPRARWLDMQFTRANRDALPEVIEALEQCNAIEQTLARAGELAAQAITQLQALPAGPYRDHLATLANIAAKRDH</sequence>
<keyword evidence="3 6" id="KW-0808">Transferase</keyword>
<dbReference type="GO" id="GO:0046872">
    <property type="term" value="F:metal ion binding"/>
    <property type="evidence" value="ECO:0007669"/>
    <property type="project" value="UniProtKB-KW"/>
</dbReference>
<dbReference type="PANTHER" id="PTHR12001:SF69">
    <property type="entry name" value="ALL TRANS-POLYPRENYL-DIPHOSPHATE SYNTHASE PDSS1"/>
    <property type="match status" value="1"/>
</dbReference>
<evidence type="ECO:0000256" key="3">
    <source>
        <dbReference type="ARBA" id="ARBA00022679"/>
    </source>
</evidence>
<evidence type="ECO:0000256" key="4">
    <source>
        <dbReference type="ARBA" id="ARBA00022723"/>
    </source>
</evidence>
<dbReference type="SUPFAM" id="SSF48576">
    <property type="entry name" value="Terpenoid synthases"/>
    <property type="match status" value="1"/>
</dbReference>
<dbReference type="Proteomes" id="UP000388235">
    <property type="component" value="Chromosome"/>
</dbReference>
<keyword evidence="4" id="KW-0479">Metal-binding</keyword>
<evidence type="ECO:0000256" key="6">
    <source>
        <dbReference type="RuleBase" id="RU004466"/>
    </source>
</evidence>
<keyword evidence="8" id="KW-1185">Reference proteome</keyword>
<accession>A0A5Q2QEW5</accession>
<dbReference type="GO" id="GO:0004659">
    <property type="term" value="F:prenyltransferase activity"/>
    <property type="evidence" value="ECO:0007669"/>
    <property type="project" value="InterPro"/>
</dbReference>
<reference evidence="7 8" key="1">
    <citation type="submission" date="2019-11" db="EMBL/GenBank/DDBJ databases">
        <authorList>
            <person name="Khan S.A."/>
            <person name="Jeon C.O."/>
            <person name="Chun B.H."/>
        </authorList>
    </citation>
    <scope>NUCLEOTIDE SEQUENCE [LARGE SCALE GENOMIC DNA]</scope>
    <source>
        <strain evidence="7 8">IMCC 1097</strain>
    </source>
</reference>
<dbReference type="OrthoDB" id="9805316at2"/>
<dbReference type="InterPro" id="IPR008949">
    <property type="entry name" value="Isoprenoid_synthase_dom_sf"/>
</dbReference>
<evidence type="ECO:0000256" key="5">
    <source>
        <dbReference type="ARBA" id="ARBA00022842"/>
    </source>
</evidence>
<evidence type="ECO:0000313" key="7">
    <source>
        <dbReference type="EMBL" id="QGG80911.1"/>
    </source>
</evidence>
<evidence type="ECO:0000313" key="8">
    <source>
        <dbReference type="Proteomes" id="UP000388235"/>
    </source>
</evidence>
<gene>
    <name evidence="7" type="ORF">GH975_10165</name>
</gene>
<comment type="similarity">
    <text evidence="2 6">Belongs to the FPP/GGPP synthase family.</text>
</comment>
<dbReference type="CDD" id="cd00685">
    <property type="entry name" value="Trans_IPPS_HT"/>
    <property type="match status" value="1"/>
</dbReference>
<evidence type="ECO:0000256" key="1">
    <source>
        <dbReference type="ARBA" id="ARBA00001946"/>
    </source>
</evidence>
<dbReference type="GO" id="GO:0008299">
    <property type="term" value="P:isoprenoid biosynthetic process"/>
    <property type="evidence" value="ECO:0007669"/>
    <property type="project" value="InterPro"/>
</dbReference>
<protein>
    <submittedName>
        <fullName evidence="7">Octaprenyl diphosphate synthase</fullName>
    </submittedName>
</protein>
<dbReference type="EMBL" id="CP045871">
    <property type="protein sequence ID" value="QGG80911.1"/>
    <property type="molecule type" value="Genomic_DNA"/>
</dbReference>
<dbReference type="PANTHER" id="PTHR12001">
    <property type="entry name" value="GERANYLGERANYL PYROPHOSPHATE SYNTHASE"/>
    <property type="match status" value="1"/>
</dbReference>
<name>A0A5Q2QEW5_9GAMM</name>